<dbReference type="EMBL" id="FNCG01000012">
    <property type="protein sequence ID" value="SDH75351.1"/>
    <property type="molecule type" value="Genomic_DNA"/>
</dbReference>
<dbReference type="AlphaFoldDB" id="A0A1G8EZN7"/>
<dbReference type="PANTHER" id="PTHR43280:SF32">
    <property type="entry name" value="TRANSCRIPTIONAL REGULATORY PROTEIN"/>
    <property type="match status" value="1"/>
</dbReference>
<proteinExistence type="predicted"/>
<feature type="domain" description="HTH araC/xylS-type" evidence="4">
    <location>
        <begin position="190"/>
        <end position="288"/>
    </location>
</feature>
<evidence type="ECO:0000256" key="3">
    <source>
        <dbReference type="ARBA" id="ARBA00023163"/>
    </source>
</evidence>
<evidence type="ECO:0000313" key="5">
    <source>
        <dbReference type="EMBL" id="SDH75351.1"/>
    </source>
</evidence>
<dbReference type="Proteomes" id="UP000199705">
    <property type="component" value="Unassembled WGS sequence"/>
</dbReference>
<dbReference type="GO" id="GO:0003700">
    <property type="term" value="F:DNA-binding transcription factor activity"/>
    <property type="evidence" value="ECO:0007669"/>
    <property type="project" value="InterPro"/>
</dbReference>
<keyword evidence="1" id="KW-0805">Transcription regulation</keyword>
<evidence type="ECO:0000313" key="6">
    <source>
        <dbReference type="Proteomes" id="UP000199705"/>
    </source>
</evidence>
<keyword evidence="2 5" id="KW-0238">DNA-binding</keyword>
<evidence type="ECO:0000256" key="1">
    <source>
        <dbReference type="ARBA" id="ARBA00023015"/>
    </source>
</evidence>
<evidence type="ECO:0000259" key="4">
    <source>
        <dbReference type="PROSITE" id="PS01124"/>
    </source>
</evidence>
<dbReference type="RefSeq" id="WP_091171768.1">
    <property type="nucleotide sequence ID" value="NZ_FNCG01000012.1"/>
</dbReference>
<reference evidence="6" key="1">
    <citation type="submission" date="2016-10" db="EMBL/GenBank/DDBJ databases">
        <authorList>
            <person name="Varghese N."/>
            <person name="Submissions S."/>
        </authorList>
    </citation>
    <scope>NUCLEOTIDE SEQUENCE [LARGE SCALE GENOMIC DNA]</scope>
    <source>
        <strain evidence="6">Gh-67</strain>
    </source>
</reference>
<keyword evidence="3" id="KW-0804">Transcription</keyword>
<dbReference type="Gene3D" id="1.10.10.60">
    <property type="entry name" value="Homeodomain-like"/>
    <property type="match status" value="1"/>
</dbReference>
<keyword evidence="6" id="KW-1185">Reference proteome</keyword>
<organism evidence="5 6">
    <name type="scientific">Mucilaginibacter gossypii</name>
    <dbReference type="NCBI Taxonomy" id="551996"/>
    <lineage>
        <taxon>Bacteria</taxon>
        <taxon>Pseudomonadati</taxon>
        <taxon>Bacteroidota</taxon>
        <taxon>Sphingobacteriia</taxon>
        <taxon>Sphingobacteriales</taxon>
        <taxon>Sphingobacteriaceae</taxon>
        <taxon>Mucilaginibacter</taxon>
    </lineage>
</organism>
<dbReference type="PANTHER" id="PTHR43280">
    <property type="entry name" value="ARAC-FAMILY TRANSCRIPTIONAL REGULATOR"/>
    <property type="match status" value="1"/>
</dbReference>
<dbReference type="InterPro" id="IPR018060">
    <property type="entry name" value="HTH_AraC"/>
</dbReference>
<gene>
    <name evidence="5" type="ORF">SAMN05192573_112102</name>
</gene>
<sequence length="290" mass="33560">MKEIKTFSLSRHSRLFAVPDTSKEYLFIQAAGHPYLEEPYRAESYAIAYLKEGNIFLQAGLNNYEINAPCIITLGPSVIRSFRKRSELLKMDIIFFKDTFLLEKHADILFFNNYIFFENADLHTLSLNDVYHVKFRSFFELILLTQSTANYHQAQIIRNLVFAVIYEIDAHHRQHSTILPSSLTGYTLFSRFKQLLNRNFMHERKLEFYADHLHVMPKSLSAAIKKHTGRSAGKWIDETIALEAKVLLQNQTLTVSQISGILNFSNQSVFSKFFSANTGMSPVAYRKKLL</sequence>
<dbReference type="GO" id="GO:0043565">
    <property type="term" value="F:sequence-specific DNA binding"/>
    <property type="evidence" value="ECO:0007669"/>
    <property type="project" value="InterPro"/>
</dbReference>
<dbReference type="PROSITE" id="PS01124">
    <property type="entry name" value="HTH_ARAC_FAMILY_2"/>
    <property type="match status" value="1"/>
</dbReference>
<name>A0A1G8EZN7_9SPHI</name>
<protein>
    <submittedName>
        <fullName evidence="5">AraC-type DNA-binding protein</fullName>
    </submittedName>
</protein>
<dbReference type="Pfam" id="PF12833">
    <property type="entry name" value="HTH_18"/>
    <property type="match status" value="1"/>
</dbReference>
<accession>A0A1G8EZN7</accession>
<dbReference type="SUPFAM" id="SSF46689">
    <property type="entry name" value="Homeodomain-like"/>
    <property type="match status" value="1"/>
</dbReference>
<dbReference type="SMART" id="SM00342">
    <property type="entry name" value="HTH_ARAC"/>
    <property type="match status" value="1"/>
</dbReference>
<dbReference type="InterPro" id="IPR009057">
    <property type="entry name" value="Homeodomain-like_sf"/>
</dbReference>
<dbReference type="STRING" id="551996.SAMN05192573_112102"/>
<evidence type="ECO:0000256" key="2">
    <source>
        <dbReference type="ARBA" id="ARBA00023125"/>
    </source>
</evidence>